<proteinExistence type="predicted"/>
<evidence type="ECO:0000313" key="3">
    <source>
        <dbReference type="Proteomes" id="UP001604335"/>
    </source>
</evidence>
<keyword evidence="1" id="KW-0472">Membrane</keyword>
<name>A0ABW7CCH7_9CYAN</name>
<sequence>MSEPNATPSAVQSPDLSPIAPGETTAGLLPDSEVIELPPDFVLPTGLAAISILFLAWNLLAALALAAFSAFLTLQAATLRLLFTATALDIYRGDKLIRRFPYQDWENWDIFWYYLPTLFYFKEVKSLHFLPILFDPKLLRACLEAKQLPKRRAWQ</sequence>
<dbReference type="EMBL" id="JAZAQF010000083">
    <property type="protein sequence ID" value="MFG3818850.1"/>
    <property type="molecule type" value="Genomic_DNA"/>
</dbReference>
<dbReference type="PANTHER" id="PTHR35550:SF2">
    <property type="entry name" value="OS05G0401200 PROTEIN"/>
    <property type="match status" value="1"/>
</dbReference>
<protein>
    <submittedName>
        <fullName evidence="2">DUF3119 family protein</fullName>
    </submittedName>
</protein>
<evidence type="ECO:0000313" key="2">
    <source>
        <dbReference type="EMBL" id="MFG3818850.1"/>
    </source>
</evidence>
<keyword evidence="1" id="KW-1133">Transmembrane helix</keyword>
<reference evidence="3" key="1">
    <citation type="journal article" date="2024" name="Algal Res.">
        <title>Biochemical, toxicological and genomic investigation of a high-biomass producing Limnothrix strain isolated from Italian shallow drinking water reservoir.</title>
        <authorList>
            <person name="Simonazzi M."/>
            <person name="Shishido T.K."/>
            <person name="Delbaje E."/>
            <person name="Wahlsten M."/>
            <person name="Fewer D.P."/>
            <person name="Sivonen K."/>
            <person name="Pezzolesi L."/>
            <person name="Pistocchi R."/>
        </authorList>
    </citation>
    <scope>NUCLEOTIDE SEQUENCE [LARGE SCALE GENOMIC DNA]</scope>
    <source>
        <strain evidence="3">LRLZ20PSL1</strain>
    </source>
</reference>
<dbReference type="Proteomes" id="UP001604335">
    <property type="component" value="Unassembled WGS sequence"/>
</dbReference>
<evidence type="ECO:0000256" key="1">
    <source>
        <dbReference type="SAM" id="Phobius"/>
    </source>
</evidence>
<comment type="caution">
    <text evidence="2">The sequence shown here is derived from an EMBL/GenBank/DDBJ whole genome shotgun (WGS) entry which is preliminary data.</text>
</comment>
<accession>A0ABW7CCH7</accession>
<feature type="transmembrane region" description="Helical" evidence="1">
    <location>
        <begin position="47"/>
        <end position="74"/>
    </location>
</feature>
<gene>
    <name evidence="2" type="ORF">VPK24_14480</name>
</gene>
<organism evidence="2 3">
    <name type="scientific">Limnothrix redekei LRLZ20PSL1</name>
    <dbReference type="NCBI Taxonomy" id="3112953"/>
    <lineage>
        <taxon>Bacteria</taxon>
        <taxon>Bacillati</taxon>
        <taxon>Cyanobacteriota</taxon>
        <taxon>Cyanophyceae</taxon>
        <taxon>Pseudanabaenales</taxon>
        <taxon>Pseudanabaenaceae</taxon>
        <taxon>Limnothrix</taxon>
    </lineage>
</organism>
<dbReference type="PANTHER" id="PTHR35550">
    <property type="match status" value="1"/>
</dbReference>
<keyword evidence="1" id="KW-0812">Transmembrane</keyword>
<keyword evidence="3" id="KW-1185">Reference proteome</keyword>
<dbReference type="InterPro" id="IPR021467">
    <property type="entry name" value="DUF3119"/>
</dbReference>
<dbReference type="RefSeq" id="WP_393014434.1">
    <property type="nucleotide sequence ID" value="NZ_JAZAQF010000083.1"/>
</dbReference>
<dbReference type="Pfam" id="PF11317">
    <property type="entry name" value="DUF3119"/>
    <property type="match status" value="1"/>
</dbReference>